<sequence>MVIKIGFHISLAVLIFLCQNTVIIAEETTSPPPLPTGYIKDITETTPVGPVTGFVAKLSEEFNADIFLGIPFAQPPVEELRFEKPEPVIPWLAPLLAQKFSPACWPHHLSGLPISLFSDDCLYLNIFRPHDNATRPSTGWPVLVWVHGGGYVVGASFMYGYQNISLNFASQGLIIVTIQYRLAFSGFSSTGDSEMPGNLGYWDQTEAFKFLKQNIANFGGDPEKIVAFGLSAGGGSTAALSMSPHSRDYISSSIEMSGAVYANWAASDTVVSVTKQVAREIGCPETSAELKKCYKKTKPEKFLEAIEKIGPARRDINLVKYNPRVDGDFFPKDFPELIKESPPKPALIGFTDQESGKTLNEIYIPKEQFKFYKRENFTEFVKTVIAPESVFKGKAKTVQEKIIKFYLGNELKEHKSGYYLLKYSDMLSDILFNIPALWEAREKAEAKWPVYLYMNDYFSKDMFESDLPVKGSFHANEYPYMFGIFPITNFKFNDDDYKTQKIIIDSIVAFCKNSNPSTPNLQWPSLTAEKPFQTILLNSNPKLIPSVFSERLQFWDDLTEKYNFNIIRGIYKKSGKPKDEL</sequence>
<reference evidence="2" key="1">
    <citation type="submission" date="2022-11" db="UniProtKB">
        <authorList>
            <consortium name="WormBaseParasite"/>
        </authorList>
    </citation>
    <scope>IDENTIFICATION</scope>
</reference>
<evidence type="ECO:0000313" key="1">
    <source>
        <dbReference type="Proteomes" id="UP000887580"/>
    </source>
</evidence>
<proteinExistence type="predicted"/>
<name>A0AC35FT20_9BILA</name>
<dbReference type="Proteomes" id="UP000887580">
    <property type="component" value="Unplaced"/>
</dbReference>
<accession>A0AC35FT20</accession>
<organism evidence="1 2">
    <name type="scientific">Panagrolaimus sp. PS1159</name>
    <dbReference type="NCBI Taxonomy" id="55785"/>
    <lineage>
        <taxon>Eukaryota</taxon>
        <taxon>Metazoa</taxon>
        <taxon>Ecdysozoa</taxon>
        <taxon>Nematoda</taxon>
        <taxon>Chromadorea</taxon>
        <taxon>Rhabditida</taxon>
        <taxon>Tylenchina</taxon>
        <taxon>Panagrolaimomorpha</taxon>
        <taxon>Panagrolaimoidea</taxon>
        <taxon>Panagrolaimidae</taxon>
        <taxon>Panagrolaimus</taxon>
    </lineage>
</organism>
<evidence type="ECO:0000313" key="2">
    <source>
        <dbReference type="WBParaSite" id="PS1159_v2.g20497.t1"/>
    </source>
</evidence>
<protein>
    <submittedName>
        <fullName evidence="2">Carboxylesterase type B domain-containing protein</fullName>
    </submittedName>
</protein>
<dbReference type="WBParaSite" id="PS1159_v2.g20497.t1">
    <property type="protein sequence ID" value="PS1159_v2.g20497.t1"/>
    <property type="gene ID" value="PS1159_v2.g20497"/>
</dbReference>